<dbReference type="EMBL" id="CFOH01001151">
    <property type="protein sequence ID" value="CFE80097.1"/>
    <property type="molecule type" value="Genomic_DNA"/>
</dbReference>
<evidence type="ECO:0000313" key="17">
    <source>
        <dbReference type="Proteomes" id="UP000046947"/>
    </source>
</evidence>
<evidence type="ECO:0000313" key="12">
    <source>
        <dbReference type="EMBL" id="OMH57864.1"/>
    </source>
</evidence>
<evidence type="ECO:0000313" key="19">
    <source>
        <dbReference type="Proteomes" id="UP000048600"/>
    </source>
</evidence>
<protein>
    <submittedName>
        <fullName evidence="2">Uncharacterized protein</fullName>
    </submittedName>
</protein>
<reference evidence="7 22" key="2">
    <citation type="submission" date="2015-03" db="EMBL/GenBank/DDBJ databases">
        <authorList>
            <consortium name="Pathogen Informatics"/>
            <person name="Murphy D."/>
        </authorList>
    </citation>
    <scope>NUCLEOTIDE SEQUENCE [LARGE SCALE GENOMIC DNA]</scope>
    <source>
        <strain evidence="7 22">0268S</strain>
        <strain evidence="11">N09902308</strain>
    </source>
</reference>
<dbReference type="Proteomes" id="UP000044938">
    <property type="component" value="Unassembled WGS sequence"/>
</dbReference>
<evidence type="ECO:0000313" key="5">
    <source>
        <dbReference type="EMBL" id="CKR39293.1"/>
    </source>
</evidence>
<reference evidence="12 24" key="3">
    <citation type="submission" date="2016-04" db="EMBL/GenBank/DDBJ databases">
        <authorList>
            <person name="Bigi M."/>
            <person name="Bigi F."/>
            <person name="Soria M.A."/>
        </authorList>
    </citation>
    <scope>NUCLEOTIDE SEQUENCE [LARGE SCALE GENOMIC DNA]</scope>
    <source>
        <strain evidence="12 24">6548</strain>
    </source>
</reference>
<dbReference type="EMBL" id="CSAJ01000089">
    <property type="protein sequence ID" value="COV83406.1"/>
    <property type="molecule type" value="Genomic_DNA"/>
</dbReference>
<dbReference type="EMBL" id="LWDQ01000001">
    <property type="protein sequence ID" value="OMH57864.1"/>
    <property type="molecule type" value="Genomic_DNA"/>
</dbReference>
<gene>
    <name evidence="12" type="ORF">A4S10_00011</name>
    <name evidence="3" type="ORF">ERS007657_01588</name>
    <name evidence="8" type="ORF">ERS007661_02586</name>
    <name evidence="1" type="ORF">ERS007681_04024</name>
    <name evidence="2" type="ORF">ERS007688_04215</name>
    <name evidence="9" type="ORF">ERS007720_01014</name>
    <name evidence="11" type="ORF">ERS007739_04818</name>
    <name evidence="10" type="ORF">ERS007741_01415</name>
    <name evidence="6" type="ORF">ERS027646_01505</name>
    <name evidence="4" type="ORF">ERS027659_00718</name>
    <name evidence="5" type="ORF">ERS027661_01199</name>
    <name evidence="7" type="ORF">ERS094118_00706</name>
</gene>
<dbReference type="EMBL" id="CGCX01000506">
    <property type="protein sequence ID" value="CFR77567.1"/>
    <property type="molecule type" value="Genomic_DNA"/>
</dbReference>
<dbReference type="Proteomes" id="UP000049023">
    <property type="component" value="Unassembled WGS sequence"/>
</dbReference>
<evidence type="ECO:0000313" key="6">
    <source>
        <dbReference type="EMBL" id="CKS23841.1"/>
    </source>
</evidence>
<evidence type="ECO:0000313" key="14">
    <source>
        <dbReference type="Proteomes" id="UP000039217"/>
    </source>
</evidence>
<dbReference type="EMBL" id="CHKL01000121">
    <property type="protein sequence ID" value="COW07907.1"/>
    <property type="molecule type" value="Genomic_DNA"/>
</dbReference>
<name>A0A0E8NPY8_MYCTX</name>
<organism evidence="2 17">
    <name type="scientific">Mycobacterium tuberculosis</name>
    <dbReference type="NCBI Taxonomy" id="1773"/>
    <lineage>
        <taxon>Bacteria</taxon>
        <taxon>Bacillati</taxon>
        <taxon>Actinomycetota</taxon>
        <taxon>Actinomycetes</taxon>
        <taxon>Mycobacteriales</taxon>
        <taxon>Mycobacteriaceae</taxon>
        <taxon>Mycobacterium</taxon>
        <taxon>Mycobacterium tuberculosis complex</taxon>
    </lineage>
</organism>
<evidence type="ECO:0000313" key="23">
    <source>
        <dbReference type="Proteomes" id="UP000050164"/>
    </source>
</evidence>
<dbReference type="Proteomes" id="UP000048948">
    <property type="component" value="Unassembled WGS sequence"/>
</dbReference>
<evidence type="ECO:0000313" key="8">
    <source>
        <dbReference type="EMBL" id="CNV51717.1"/>
    </source>
</evidence>
<dbReference type="EMBL" id="CNFT01000104">
    <property type="protein sequence ID" value="CKR10089.1"/>
    <property type="molecule type" value="Genomic_DNA"/>
</dbReference>
<dbReference type="Proteomes" id="UP000039217">
    <property type="component" value="Unassembled WGS sequence"/>
</dbReference>
<dbReference type="Proteomes" id="UP000046680">
    <property type="component" value="Unassembled WGS sequence"/>
</dbReference>
<evidence type="ECO:0000313" key="15">
    <source>
        <dbReference type="Proteomes" id="UP000044938"/>
    </source>
</evidence>
<dbReference type="Proteomes" id="UP000048600">
    <property type="component" value="Unassembled WGS sequence"/>
</dbReference>
<evidence type="ECO:0000313" key="13">
    <source>
        <dbReference type="Proteomes" id="UP000039021"/>
    </source>
</evidence>
<accession>A0A0E8NPY8</accession>
<evidence type="ECO:0000313" key="18">
    <source>
        <dbReference type="Proteomes" id="UP000048289"/>
    </source>
</evidence>
<evidence type="ECO:0000313" key="7">
    <source>
        <dbReference type="EMBL" id="CLV62287.1"/>
    </source>
</evidence>
<evidence type="ECO:0000313" key="24">
    <source>
        <dbReference type="Proteomes" id="UP000189452"/>
    </source>
</evidence>
<dbReference type="Proteomes" id="UP000050139">
    <property type="component" value="Unassembled WGS sequence"/>
</dbReference>
<evidence type="ECO:0000313" key="10">
    <source>
        <dbReference type="EMBL" id="COW07907.1"/>
    </source>
</evidence>
<evidence type="ECO:0000313" key="22">
    <source>
        <dbReference type="Proteomes" id="UP000050139"/>
    </source>
</evidence>
<evidence type="ECO:0000313" key="11">
    <source>
        <dbReference type="EMBL" id="CPA75749.1"/>
    </source>
</evidence>
<dbReference type="EMBL" id="CQQC01000940">
    <property type="protein sequence ID" value="CNV51717.1"/>
    <property type="molecule type" value="Genomic_DNA"/>
</dbReference>
<dbReference type="EMBL" id="COPH01000004">
    <property type="protein sequence ID" value="CLV62287.1"/>
    <property type="molecule type" value="Genomic_DNA"/>
</dbReference>
<sequence>MRGSHVRRRWWSQAVTAAQLFPQTVMDATGKPAVV</sequence>
<dbReference type="AlphaFoldDB" id="A0A0E8NPY8"/>
<evidence type="ECO:0000313" key="16">
    <source>
        <dbReference type="Proteomes" id="UP000046680"/>
    </source>
</evidence>
<reference evidence="12 24" key="4">
    <citation type="submission" date="2017-02" db="EMBL/GenBank/DDBJ databases">
        <title>Protein polymorphisms may explain contrasting epidemiological fitness of two variants of a multidrug-resistant Mycobacterium tuberculosis strain.</title>
        <authorList>
            <person name="Bigi M.M."/>
            <person name="Lopez B."/>
            <person name="Blanco F.C."/>
            <person name="Sasiain M.C."/>
            <person name="De La Barrera S."/>
            <person name="Ritacco V."/>
            <person name="Bigi F."/>
            <person name="Soria M.A."/>
        </authorList>
    </citation>
    <scope>NUCLEOTIDE SEQUENCE [LARGE SCALE GENOMIC DNA]</scope>
    <source>
        <strain evidence="12 24">6548</strain>
    </source>
</reference>
<dbReference type="EMBL" id="CNGE01000222">
    <property type="protein sequence ID" value="CKS23841.1"/>
    <property type="molecule type" value="Genomic_DNA"/>
</dbReference>
<dbReference type="EMBL" id="CNFU01000186">
    <property type="protein sequence ID" value="CKR39293.1"/>
    <property type="molecule type" value="Genomic_DNA"/>
</dbReference>
<dbReference type="Proteomes" id="UP000039021">
    <property type="component" value="Unassembled WGS sequence"/>
</dbReference>
<evidence type="ECO:0000313" key="9">
    <source>
        <dbReference type="EMBL" id="COV83406.1"/>
    </source>
</evidence>
<evidence type="ECO:0000313" key="4">
    <source>
        <dbReference type="EMBL" id="CKR10089.1"/>
    </source>
</evidence>
<reference evidence="13 14" key="1">
    <citation type="submission" date="2015-03" db="EMBL/GenBank/DDBJ databases">
        <authorList>
            <consortium name="Pathogen Informatics"/>
        </authorList>
    </citation>
    <scope>NUCLEOTIDE SEQUENCE [LARGE SCALE GENOMIC DNA]</scope>
    <source>
        <strain evidence="6 20">Bir 172</strain>
        <strain evidence="4 23">Bir 185</strain>
        <strain evidence="5 21">Bir 187</strain>
        <strain evidence="3 16">C09601061</strain>
        <strain evidence="8 14">D00501624</strain>
        <strain evidence="1 18">G09901357</strain>
        <strain evidence="2 17">H09601792</strain>
        <strain evidence="9 15">M09401471</strain>
        <strain evidence="13">N09902308</strain>
        <strain evidence="10 19">P00601463</strain>
    </source>
</reference>
<evidence type="ECO:0000313" key="1">
    <source>
        <dbReference type="EMBL" id="CFE46331.1"/>
    </source>
</evidence>
<evidence type="ECO:0000313" key="2">
    <source>
        <dbReference type="EMBL" id="CFE80097.1"/>
    </source>
</evidence>
<evidence type="ECO:0000313" key="21">
    <source>
        <dbReference type="Proteomes" id="UP000049023"/>
    </source>
</evidence>
<dbReference type="EMBL" id="CFOE01000842">
    <property type="protein sequence ID" value="CFE46331.1"/>
    <property type="molecule type" value="Genomic_DNA"/>
</dbReference>
<dbReference type="Proteomes" id="UP000189452">
    <property type="component" value="Chromosome"/>
</dbReference>
<dbReference type="Proteomes" id="UP000048289">
    <property type="component" value="Unassembled WGS sequence"/>
</dbReference>
<evidence type="ECO:0000313" key="3">
    <source>
        <dbReference type="EMBL" id="CFR77567.1"/>
    </source>
</evidence>
<dbReference type="Proteomes" id="UP000050164">
    <property type="component" value="Unassembled WGS sequence"/>
</dbReference>
<dbReference type="EMBL" id="CSBK01003269">
    <property type="protein sequence ID" value="CPA75749.1"/>
    <property type="molecule type" value="Genomic_DNA"/>
</dbReference>
<proteinExistence type="predicted"/>
<evidence type="ECO:0000313" key="20">
    <source>
        <dbReference type="Proteomes" id="UP000048948"/>
    </source>
</evidence>
<dbReference type="Proteomes" id="UP000046947">
    <property type="component" value="Unassembled WGS sequence"/>
</dbReference>